<accession>A0A937RKK6</accession>
<evidence type="ECO:0000313" key="2">
    <source>
        <dbReference type="EMBL" id="MBL7632000.1"/>
    </source>
</evidence>
<dbReference type="InterPro" id="IPR034804">
    <property type="entry name" value="SQR/QFR_C/D"/>
</dbReference>
<keyword evidence="3" id="KW-1185">Reference proteome</keyword>
<dbReference type="Proteomes" id="UP000604475">
    <property type="component" value="Unassembled WGS sequence"/>
</dbReference>
<dbReference type="CDD" id="cd03498">
    <property type="entry name" value="SQR_TypeB_2_TM"/>
    <property type="match status" value="1"/>
</dbReference>
<dbReference type="AlphaFoldDB" id="A0A937RKK6"/>
<reference evidence="2" key="1">
    <citation type="submission" date="2020-12" db="EMBL/GenBank/DDBJ databases">
        <title>Genomic characterization of non-nitrogen-fixing Frankia strains.</title>
        <authorList>
            <person name="Carlos-Shanley C."/>
            <person name="Guerra T."/>
            <person name="Hahn D."/>
        </authorList>
    </citation>
    <scope>NUCLEOTIDE SEQUENCE</scope>
    <source>
        <strain evidence="2">CN6</strain>
    </source>
</reference>
<evidence type="ECO:0000313" key="3">
    <source>
        <dbReference type="Proteomes" id="UP000604475"/>
    </source>
</evidence>
<keyword evidence="1" id="KW-1133">Transmembrane helix</keyword>
<keyword evidence="1" id="KW-0472">Membrane</keyword>
<dbReference type="GO" id="GO:0016020">
    <property type="term" value="C:membrane"/>
    <property type="evidence" value="ECO:0007669"/>
    <property type="project" value="InterPro"/>
</dbReference>
<feature type="transmembrane region" description="Helical" evidence="1">
    <location>
        <begin position="170"/>
        <end position="192"/>
    </location>
</feature>
<dbReference type="NCBIfam" id="TIGR02046">
    <property type="entry name" value="sdhC_b558_fam"/>
    <property type="match status" value="1"/>
</dbReference>
<dbReference type="Gene3D" id="1.20.1300.10">
    <property type="entry name" value="Fumarate reductase/succinate dehydrogenase, transmembrane subunit"/>
    <property type="match status" value="1"/>
</dbReference>
<feature type="transmembrane region" description="Helical" evidence="1">
    <location>
        <begin position="77"/>
        <end position="101"/>
    </location>
</feature>
<dbReference type="EMBL" id="JAEACQ010000292">
    <property type="protein sequence ID" value="MBL7632000.1"/>
    <property type="molecule type" value="Genomic_DNA"/>
</dbReference>
<feature type="transmembrane region" description="Helical" evidence="1">
    <location>
        <begin position="28"/>
        <end position="47"/>
    </location>
</feature>
<dbReference type="SUPFAM" id="SSF81343">
    <property type="entry name" value="Fumarate reductase respiratory complex transmembrane subunits"/>
    <property type="match status" value="1"/>
</dbReference>
<feature type="transmembrane region" description="Helical" evidence="1">
    <location>
        <begin position="122"/>
        <end position="143"/>
    </location>
</feature>
<organism evidence="2 3">
    <name type="scientific">Frankia nepalensis</name>
    <dbReference type="NCBI Taxonomy" id="1836974"/>
    <lineage>
        <taxon>Bacteria</taxon>
        <taxon>Bacillati</taxon>
        <taxon>Actinomycetota</taxon>
        <taxon>Actinomycetes</taxon>
        <taxon>Frankiales</taxon>
        <taxon>Frankiaceae</taxon>
        <taxon>Frankia</taxon>
    </lineage>
</organism>
<evidence type="ECO:0000256" key="1">
    <source>
        <dbReference type="SAM" id="Phobius"/>
    </source>
</evidence>
<name>A0A937RKK6_9ACTN</name>
<protein>
    <submittedName>
        <fullName evidence="2">Succinate dehydrogenase cytochrome b subunit</fullName>
    </submittedName>
</protein>
<dbReference type="InterPro" id="IPR011138">
    <property type="entry name" value="Cytochrome_b-558"/>
</dbReference>
<sequence length="238" mass="25907">MAVATPATQVGRTSAVAVLWRSNIGKKAVMAATGLFMLLFLIAHMLGNLKIFFGREEFDSYAHWLRTIGSPVLHNAWFLWISRFVLLACVVLHAVSAYQLSRRDLKARPAKYAHRLRPTASYATNTMRFGGIILGLFIIYHILDLTALVANPNGVEGAAYDNVVADFSHWYIALVYIVAMLALCLHISHGFWSAARTLGAVSSATKATAYKTTAIVLGVVITLGFISVPIAVLSGLVD</sequence>
<proteinExistence type="predicted"/>
<comment type="caution">
    <text evidence="2">The sequence shown here is derived from an EMBL/GenBank/DDBJ whole genome shotgun (WGS) entry which is preliminary data.</text>
</comment>
<feature type="transmembrane region" description="Helical" evidence="1">
    <location>
        <begin position="213"/>
        <end position="237"/>
    </location>
</feature>
<keyword evidence="1" id="KW-0812">Transmembrane</keyword>
<gene>
    <name evidence="2" type="ORF">I7412_33550</name>
</gene>